<feature type="domain" description="Carrier" evidence="8">
    <location>
        <begin position="1467"/>
        <end position="1542"/>
    </location>
</feature>
<dbReference type="InterPro" id="IPR036291">
    <property type="entry name" value="NAD(P)-bd_dom_sf"/>
</dbReference>
<evidence type="ECO:0000259" key="9">
    <source>
        <dbReference type="PROSITE" id="PS52004"/>
    </source>
</evidence>
<dbReference type="PANTHER" id="PTHR43775">
    <property type="entry name" value="FATTY ACID SYNTHASE"/>
    <property type="match status" value="1"/>
</dbReference>
<dbReference type="InterPro" id="IPR020806">
    <property type="entry name" value="PKS_PP-bd"/>
</dbReference>
<evidence type="ECO:0000256" key="1">
    <source>
        <dbReference type="ARBA" id="ARBA00001957"/>
    </source>
</evidence>
<keyword evidence="6" id="KW-0511">Multifunctional enzyme</keyword>
<dbReference type="SUPFAM" id="SSF53474">
    <property type="entry name" value="alpha/beta-Hydrolases"/>
    <property type="match status" value="1"/>
</dbReference>
<reference evidence="10 11" key="1">
    <citation type="submission" date="2022-03" db="EMBL/GenBank/DDBJ databases">
        <title>Streptomyces yunnanensis P86,complete genome.</title>
        <authorList>
            <person name="Chen S."/>
            <person name="Zhang Q."/>
        </authorList>
    </citation>
    <scope>NUCLEOTIDE SEQUENCE [LARGE SCALE GENOMIC DNA]</scope>
    <source>
        <strain evidence="10 11">P86</strain>
    </source>
</reference>
<proteinExistence type="predicted"/>
<dbReference type="Proteomes" id="UP001218629">
    <property type="component" value="Chromosome"/>
</dbReference>
<evidence type="ECO:0000259" key="8">
    <source>
        <dbReference type="PROSITE" id="PS50075"/>
    </source>
</evidence>
<dbReference type="InterPro" id="IPR016039">
    <property type="entry name" value="Thiolase-like"/>
</dbReference>
<dbReference type="InterPro" id="IPR050091">
    <property type="entry name" value="PKS_NRPS_Biosynth_Enz"/>
</dbReference>
<gene>
    <name evidence="10" type="ORF">MOV08_16400</name>
</gene>
<dbReference type="InterPro" id="IPR001227">
    <property type="entry name" value="Ac_transferase_dom_sf"/>
</dbReference>
<dbReference type="CDD" id="cd00833">
    <property type="entry name" value="PKS"/>
    <property type="match status" value="2"/>
</dbReference>
<dbReference type="CDD" id="cd08952">
    <property type="entry name" value="KR_1_SDR_x"/>
    <property type="match status" value="2"/>
</dbReference>
<dbReference type="InterPro" id="IPR016035">
    <property type="entry name" value="Acyl_Trfase/lysoPLipase"/>
</dbReference>
<dbReference type="Pfam" id="PF16197">
    <property type="entry name" value="KAsynt_C_assoc"/>
    <property type="match status" value="2"/>
</dbReference>
<organism evidence="10 11">
    <name type="scientific">Streptomyces yunnanensis</name>
    <dbReference type="NCBI Taxonomy" id="156453"/>
    <lineage>
        <taxon>Bacteria</taxon>
        <taxon>Bacillati</taxon>
        <taxon>Actinomycetota</taxon>
        <taxon>Actinomycetes</taxon>
        <taxon>Kitasatosporales</taxon>
        <taxon>Streptomycetaceae</taxon>
        <taxon>Streptomyces</taxon>
    </lineage>
</organism>
<name>A0ABY8AB27_9ACTN</name>
<dbReference type="InterPro" id="IPR018201">
    <property type="entry name" value="Ketoacyl_synth_AS"/>
</dbReference>
<dbReference type="InterPro" id="IPR006162">
    <property type="entry name" value="Ppantetheine_attach_site"/>
</dbReference>
<dbReference type="Gene3D" id="1.10.1200.10">
    <property type="entry name" value="ACP-like"/>
    <property type="match status" value="2"/>
</dbReference>
<dbReference type="Pfam" id="PF08990">
    <property type="entry name" value="Docking"/>
    <property type="match status" value="1"/>
</dbReference>
<comment type="cofactor">
    <cofactor evidence="1">
        <name>pantetheine 4'-phosphate</name>
        <dbReference type="ChEBI" id="CHEBI:47942"/>
    </cofactor>
</comment>
<evidence type="ECO:0000256" key="7">
    <source>
        <dbReference type="ARBA" id="ARBA00023315"/>
    </source>
</evidence>
<evidence type="ECO:0000313" key="11">
    <source>
        <dbReference type="Proteomes" id="UP001218629"/>
    </source>
</evidence>
<keyword evidence="11" id="KW-1185">Reference proteome</keyword>
<dbReference type="PROSITE" id="PS00012">
    <property type="entry name" value="PHOSPHOPANTETHEINE"/>
    <property type="match status" value="2"/>
</dbReference>
<dbReference type="Pfam" id="PF00975">
    <property type="entry name" value="Thioesterase"/>
    <property type="match status" value="1"/>
</dbReference>
<evidence type="ECO:0000256" key="4">
    <source>
        <dbReference type="ARBA" id="ARBA00022679"/>
    </source>
</evidence>
<dbReference type="Gene3D" id="3.40.50.1820">
    <property type="entry name" value="alpha/beta hydrolase"/>
    <property type="match status" value="1"/>
</dbReference>
<keyword evidence="7" id="KW-0012">Acyltransferase</keyword>
<dbReference type="InterPro" id="IPR013968">
    <property type="entry name" value="PKS_KR"/>
</dbReference>
<evidence type="ECO:0000256" key="3">
    <source>
        <dbReference type="ARBA" id="ARBA00022553"/>
    </source>
</evidence>
<dbReference type="SUPFAM" id="SSF47336">
    <property type="entry name" value="ACP-like"/>
    <property type="match status" value="1"/>
</dbReference>
<keyword evidence="5" id="KW-0045">Antibiotic biosynthesis</keyword>
<dbReference type="SUPFAM" id="SSF52151">
    <property type="entry name" value="FabD/lysophospholipase-like"/>
    <property type="match status" value="2"/>
</dbReference>
<dbReference type="Pfam" id="PF00698">
    <property type="entry name" value="Acyl_transf_1"/>
    <property type="match status" value="2"/>
</dbReference>
<dbReference type="InterPro" id="IPR057326">
    <property type="entry name" value="KR_dom"/>
</dbReference>
<dbReference type="InterPro" id="IPR032821">
    <property type="entry name" value="PKS_assoc"/>
</dbReference>
<dbReference type="Gene3D" id="6.10.140.1830">
    <property type="match status" value="2"/>
</dbReference>
<dbReference type="EMBL" id="CP095749">
    <property type="protein sequence ID" value="WEB40707.1"/>
    <property type="molecule type" value="Genomic_DNA"/>
</dbReference>
<dbReference type="InterPro" id="IPR020802">
    <property type="entry name" value="TesA-like"/>
</dbReference>
<dbReference type="InterPro" id="IPR041618">
    <property type="entry name" value="PKS_DE"/>
</dbReference>
<dbReference type="Pfam" id="PF00550">
    <property type="entry name" value="PP-binding"/>
    <property type="match status" value="2"/>
</dbReference>
<keyword evidence="2" id="KW-0596">Phosphopantetheine</keyword>
<evidence type="ECO:0000256" key="6">
    <source>
        <dbReference type="ARBA" id="ARBA00023268"/>
    </source>
</evidence>
<dbReference type="SMART" id="SM00825">
    <property type="entry name" value="PKS_KS"/>
    <property type="match status" value="2"/>
</dbReference>
<feature type="domain" description="Carrier" evidence="8">
    <location>
        <begin position="2975"/>
        <end position="3050"/>
    </location>
</feature>
<keyword evidence="3" id="KW-0597">Phosphoprotein</keyword>
<dbReference type="SMART" id="SM00822">
    <property type="entry name" value="PKS_KR"/>
    <property type="match status" value="2"/>
</dbReference>
<evidence type="ECO:0000256" key="2">
    <source>
        <dbReference type="ARBA" id="ARBA00022450"/>
    </source>
</evidence>
<dbReference type="SMART" id="SM01294">
    <property type="entry name" value="PKS_PP_betabranch"/>
    <property type="match status" value="2"/>
</dbReference>
<dbReference type="InterPro" id="IPR029058">
    <property type="entry name" value="AB_hydrolase_fold"/>
</dbReference>
<dbReference type="Gene3D" id="3.30.70.3290">
    <property type="match status" value="2"/>
</dbReference>
<dbReference type="SUPFAM" id="SSF53901">
    <property type="entry name" value="Thiolase-like"/>
    <property type="match status" value="2"/>
</dbReference>
<dbReference type="SMART" id="SM00823">
    <property type="entry name" value="PKS_PP"/>
    <property type="match status" value="2"/>
</dbReference>
<dbReference type="InterPro" id="IPR009081">
    <property type="entry name" value="PP-bd_ACP"/>
</dbReference>
<protein>
    <submittedName>
        <fullName evidence="10">SDR family NAD(P)-dependent oxidoreductase</fullName>
    </submittedName>
</protein>
<keyword evidence="4" id="KW-0808">Transferase</keyword>
<dbReference type="PANTHER" id="PTHR43775:SF51">
    <property type="entry name" value="INACTIVE PHENOLPHTHIOCEROL SYNTHESIS POLYKETIDE SYNTHASE TYPE I PKS1-RELATED"/>
    <property type="match status" value="1"/>
</dbReference>
<dbReference type="Pfam" id="PF18369">
    <property type="entry name" value="PKS_DE"/>
    <property type="match status" value="2"/>
</dbReference>
<dbReference type="SMART" id="SM00824">
    <property type="entry name" value="PKS_TE"/>
    <property type="match status" value="1"/>
</dbReference>
<dbReference type="SMART" id="SM00827">
    <property type="entry name" value="PKS_AT"/>
    <property type="match status" value="2"/>
</dbReference>
<dbReference type="InterPro" id="IPR001031">
    <property type="entry name" value="Thioesterase"/>
</dbReference>
<dbReference type="Pfam" id="PF08659">
    <property type="entry name" value="KR"/>
    <property type="match status" value="2"/>
</dbReference>
<dbReference type="Gene3D" id="3.40.47.10">
    <property type="match status" value="2"/>
</dbReference>
<dbReference type="InterPro" id="IPR014043">
    <property type="entry name" value="Acyl_transferase_dom"/>
</dbReference>
<evidence type="ECO:0000313" key="10">
    <source>
        <dbReference type="EMBL" id="WEB40707.1"/>
    </source>
</evidence>
<dbReference type="PROSITE" id="PS52004">
    <property type="entry name" value="KS3_2"/>
    <property type="match status" value="2"/>
</dbReference>
<feature type="domain" description="Ketosynthase family 3 (KS3)" evidence="9">
    <location>
        <begin position="33"/>
        <end position="459"/>
    </location>
</feature>
<dbReference type="SUPFAM" id="SSF51735">
    <property type="entry name" value="NAD(P)-binding Rossmann-fold domains"/>
    <property type="match status" value="4"/>
</dbReference>
<dbReference type="Gene3D" id="3.40.366.10">
    <property type="entry name" value="Malonyl-Coenzyme A Acyl Carrier Protein, domain 2"/>
    <property type="match status" value="2"/>
</dbReference>
<accession>A0ABY8AB27</accession>
<dbReference type="InterPro" id="IPR020841">
    <property type="entry name" value="PKS_Beta-ketoAc_synthase_dom"/>
</dbReference>
<feature type="domain" description="Ketosynthase family 3 (KS3)" evidence="9">
    <location>
        <begin position="1565"/>
        <end position="1989"/>
    </location>
</feature>
<dbReference type="RefSeq" id="WP_275307869.1">
    <property type="nucleotide sequence ID" value="NZ_CP095749.1"/>
</dbReference>
<dbReference type="PROSITE" id="PS00606">
    <property type="entry name" value="KS3_1"/>
    <property type="match status" value="2"/>
</dbReference>
<dbReference type="InterPro" id="IPR014030">
    <property type="entry name" value="Ketoacyl_synth_N"/>
</dbReference>
<dbReference type="PROSITE" id="PS50075">
    <property type="entry name" value="CARRIER"/>
    <property type="match status" value="2"/>
</dbReference>
<dbReference type="Pfam" id="PF02801">
    <property type="entry name" value="Ketoacyl-synt_C"/>
    <property type="match status" value="2"/>
</dbReference>
<dbReference type="Pfam" id="PF00109">
    <property type="entry name" value="ketoacyl-synt"/>
    <property type="match status" value="2"/>
</dbReference>
<dbReference type="InterPro" id="IPR014031">
    <property type="entry name" value="Ketoacyl_synth_C"/>
</dbReference>
<dbReference type="InterPro" id="IPR036736">
    <property type="entry name" value="ACP-like_sf"/>
</dbReference>
<dbReference type="InterPro" id="IPR016036">
    <property type="entry name" value="Malonyl_transacylase_ACP-bd"/>
</dbReference>
<evidence type="ECO:0000256" key="5">
    <source>
        <dbReference type="ARBA" id="ARBA00023194"/>
    </source>
</evidence>
<dbReference type="InterPro" id="IPR015083">
    <property type="entry name" value="NorB/c/GfsB-D-like_docking"/>
</dbReference>
<sequence length="3338" mass="348387">MSNEDKLRYFLKQVTADLRQTKQRLQEVEDAAVEPIAIVGMSCRYPGGVNSPEELWKLVADGGDAISSFPPDRGWDVDDLYDTDPDSSGKSYTSQGGFLQDASQFDPAFFEISPREALAMDPQQRLLLEASWEAFERAGIDPAAVRGSRTGVFAGVIYHDYATRLVDLPEGVEGYIGTGNSGSVASGRIAYTLGLEGPAVTIDTACSSSLVALHLACESLRKGECTLALAGGATIMATPAIFVEFSRQRGLAADGRCKAFADAADGTGWGEGVGMLLVERLSDARRNGHQVLAVVRGTAVNQDGASSGLTAPNGPAQQRVIRQALLNAQLAADQIDVVEAHGTGTRLGDPIEAQAILATYGQDRPAERPLLLGAVKSNIGHTQAAAGVAGVIKMVHAMRHGLVPKTLHVDAPSGQVDWSAGAVSLLTEPTQWPTTGQPRRAGVSSFGVSGTNAHAILEQAPPVDEEPVATPASAAPVPGVVPWVVSGKTEAALRAQASRLLSYVDATPELNPADVGFSLAAGRAAFEHRAAVVGADLAAFRGGLAALADATAAPGIVQGVAGAGDRAVFVFPGQGSQWVGMAAELLDSSPVFADSMRACAEALAPHIEWSLLDVLGDAEALERVDVVQPVLFAVMVSLAALWRSYGVEPAAVVGHSQGEIAAACVAGALSLEDAARVVALRSKALLALSGRGGMVSVSLPADEVAERLQRWDGRISIAAVNGPGSIVVSGDVDALDELLGDCEESGVRARRIPVDYASHSAHVEEIRDELLTILADISPRPSQVPFYSTVTVERIDTSVLDAEYWYRNLRQTVRFEETVQLLAEQGHRLFVESSAHPVLAMGIQETSEQIVALGSLRRDEGGLDRFLLSLAEAHVHGATVDWQTVFPDARRVDDLPTYAFQRQRYWLEAAAPEAGVVVDPVDAQFWDAVERENLEALASALNVADDAPLSAVLPAMSAWRRNRRDQSTVDSWRYRASWQPLTDPLRQPLSGTWLLVVPAAEERADELADERADELTDELADAVAGALTGHGAQVAVLTVDERAGREALAERLRVIAAEEAPAGVLSLLGERVDTVLALVQALGDSDIEAPLWCATRGAVSTGPADRVAGPVQAAVWGLGRVAALEHPQRWGGLIDLPEVLDERALGRLAGVLSGAGAEDQLAVRGSGVFVRRLVRARAETVAGRVWKPRGTTVITGGTGALGAHVARWLAGSGAEHLVLLSRRGRAAEGAAELEAELTGLGAKVTIDACDVTDKAALAAAIRAAGEVAPIRAVVHAAGVLDAGVLEALTPDRLDAVLRPKAEAALHLDELTEDLDAFVLFSSFASTLGAAGQGNYAAANAVLEALAQRRRADGLPATAIAWGPWADGGMADDAAIGSRLRRGGLPVMKPAMAIAALQQALDLDETLLAVADVDWARFAPGFTAVRPNRLIGDLPEVRALADAEAEAEAGESALHARLSGMSGAERRRAVLELVRSHVGAVLGHGPGELVEADRAFRELGFDSLTAVDLRNRLAGATGLKLPTTLVFDYPSPSVLTDFLLAEVAEAAGTPSTVLTAAPSATASVDDEPIAIVGMACRFPGGVRTPEELWRLVADGGDAISLVPTDRGWDIDGLFGDGESGTSYTREGGFLYDVAEFDPTFFGISPREALSMDPQHRLLLETSWEAFERAGIDPSTLRGSRTGVFAGANGQDYAALLMSTPDASDGYLLTGNAGSVVSGRISYTFGLEGPAVTVDTACSSSLVALHLACQSLRQGESSLALAGGVTVMSTPGMFVEFSRQRGLAADGRCKSFAASADGTSWGEGVGVLVVERLSDARRNGHPVLAVVRGSAVNQDGASNGLTAPNGPSQQRVIRQALGSARLSAEQVDVVEAHGTGTVLGDPIEAQALLATYGQGRSEERPLLLGSLKSNIGHTQAAAGVAGVIKMVQAMQHGLVPKTLHVDEPTPEVDWSAGAVSLVTEATPWPETDEPRRAGVSSFGISGTNAHVIIEQPPSAPEAAVTEPSAGGVVPWVVSGKSEAALRAQAARLLSYVDAAPGLNPVDVGSSLATTRAALGHRAVLVGGGRDDFRGGLEALASGASASGVVRDVVSEGRLAFLFSGQGSQRVGMGRELYAAFPVFADAFDAVCARFDAELARPLKDVVFGGDSGSDVEGGLLDQTAYTQPALFAVEVALFRLVESWGVVPDFLSGHSIGELAAAHVAGVLSLEDACTLVAARGRLMQELPAGGAMVAVQASVDEVAPLLVEGVSVAAVNGPTSVVVAGDEDAVVGIAAAFERQGRKTKRLPVSHAFHSPHMDGMLDAFRKVAEGLTYAAPRIPIVSTLTGTVVAPDADHWVRHVRESVRFLDGIRALEAAGVTAFVELGPDGALTASVRECCAAEGAAAVTVLRKGRDEVRSALTAVASVFARGVEVDWPAVLPGARRVDLPTYAFQRERYWPEVPEKSAAAVEDSVDAGFWAAVEQESLAEALSVDPDAPLSAVLPAMAAWRTARREKSTVDSWRYQATWQPVDATATTPLSGRWLVVSPTGAGWAADLAAGLTARGVETVRVELAATDVDRARLAELLRAEAGPGAPAGVLSLLAATGTVQPSLALLQALGDLGWDAPLWCLTQGAVAVGGSERLADPAQAQVWGLGRVAALEHPQRWGGLVDLSGAPDDRTLDRLAAVLTGTGEDQVAIRPSGVFARRLRRAVAAPAQEWRPSGTVLITGGTGALGAQVAHWLAENGAAHLVLTSRQGEDAPGAAELAAELRGRGVEVTVAACDVADSGALGALLAGLSGPPLTAVVHAAGVLEPGLLDTLTAEQAARVLRPKVDATRNLHELTRDLDLSAFVLFSSFASTVGAAGQGNYAAANAYLDALAEQRRSDGLVATSVAWGPWADAGMAADGAHEDRLRRGGLPAMAPQLALAGLREALVRTEPAVVVADVDWAAFGPAFTALRPSPLLDGLLPTRPVAQSASAADGVPLVERLAKLPEGERGAVVGELVRGEVAAVLGYASADRVRPEQAFLELGFDSLTAVELRNRIAAATGLDLPATLTFDHPTLGALTDFLHAELVGAGAGAGAAPAEGAASGFLGSLYRQAVQQGTLSDFVTLLADAARFRPRVDASSTLTPPALVRLAEGPAKPELICCSGTAAIAGPHEFARLASAMRGVRDVSALPLPGYGRDEPLPADLEDALRVQAEAVREHTAGRPFVLFGHSGGATMANALACHLEETGTAPAAVVLADIYSSDDLELLVEWQQDLARWTFERESAYVSMDDFRLTAMGAYDQFLATRKRFPTKAPTLLVRASEPMAEWSGERDWRSSWDFAHTTVDVPGNHFTMMAEYASVTADSINQWLTGVV</sequence>
<dbReference type="SUPFAM" id="SSF55048">
    <property type="entry name" value="Probable ACP-binding domain of malonyl-CoA ACP transacylase"/>
    <property type="match status" value="2"/>
</dbReference>
<dbReference type="NCBIfam" id="NF045894">
    <property type="entry name" value="PKS_plus_SDR"/>
    <property type="match status" value="2"/>
</dbReference>
<dbReference type="Gene3D" id="3.40.50.720">
    <property type="entry name" value="NAD(P)-binding Rossmann-like Domain"/>
    <property type="match status" value="2"/>
</dbReference>